<evidence type="ECO:0000313" key="4">
    <source>
        <dbReference type="Proteomes" id="UP000515977"/>
    </source>
</evidence>
<dbReference type="GO" id="GO:0006508">
    <property type="term" value="P:proteolysis"/>
    <property type="evidence" value="ECO:0007669"/>
    <property type="project" value="UniProtKB-KW"/>
</dbReference>
<keyword evidence="3" id="KW-0378">Hydrolase</keyword>
<keyword evidence="3" id="KW-0482">Metalloprotease</keyword>
<keyword evidence="1" id="KW-1133">Transmembrane helix</keyword>
<organism evidence="3 4">
    <name type="scientific">Thermomonas brevis</name>
    <dbReference type="NCBI Taxonomy" id="215691"/>
    <lineage>
        <taxon>Bacteria</taxon>
        <taxon>Pseudomonadati</taxon>
        <taxon>Pseudomonadota</taxon>
        <taxon>Gammaproteobacteria</taxon>
        <taxon>Lysobacterales</taxon>
        <taxon>Lysobacteraceae</taxon>
        <taxon>Thermomonas</taxon>
    </lineage>
</organism>
<dbReference type="InterPro" id="IPR052710">
    <property type="entry name" value="CAAX_protease"/>
</dbReference>
<dbReference type="PANTHER" id="PTHR36435">
    <property type="entry name" value="SLR1288 PROTEIN"/>
    <property type="match status" value="1"/>
</dbReference>
<dbReference type="InterPro" id="IPR003675">
    <property type="entry name" value="Rce1/LyrA-like_dom"/>
</dbReference>
<keyword evidence="3" id="KW-0645">Protease</keyword>
<feature type="transmembrane region" description="Helical" evidence="1">
    <location>
        <begin position="125"/>
        <end position="147"/>
    </location>
</feature>
<dbReference type="EMBL" id="CP060711">
    <property type="protein sequence ID" value="QNN45352.1"/>
    <property type="molecule type" value="Genomic_DNA"/>
</dbReference>
<feature type="transmembrane region" description="Helical" evidence="1">
    <location>
        <begin position="206"/>
        <end position="228"/>
    </location>
</feature>
<gene>
    <name evidence="3" type="ORF">H9L17_08905</name>
</gene>
<dbReference type="GO" id="GO:0080120">
    <property type="term" value="P:CAAX-box protein maturation"/>
    <property type="evidence" value="ECO:0007669"/>
    <property type="project" value="UniProtKB-ARBA"/>
</dbReference>
<evidence type="ECO:0000313" key="3">
    <source>
        <dbReference type="EMBL" id="QNN45352.1"/>
    </source>
</evidence>
<keyword evidence="1" id="KW-0472">Membrane</keyword>
<feature type="transmembrane region" description="Helical" evidence="1">
    <location>
        <begin position="181"/>
        <end position="199"/>
    </location>
</feature>
<dbReference type="PANTHER" id="PTHR36435:SF1">
    <property type="entry name" value="CAAX AMINO TERMINAL PROTEASE FAMILY PROTEIN"/>
    <property type="match status" value="1"/>
</dbReference>
<feature type="transmembrane region" description="Helical" evidence="1">
    <location>
        <begin position="159"/>
        <end position="175"/>
    </location>
</feature>
<name>A0A7G9QPS7_9GAMM</name>
<reference evidence="3 4" key="1">
    <citation type="submission" date="2020-08" db="EMBL/GenBank/DDBJ databases">
        <title>Genome sequence of Thermomonas brevis KACC 16975T.</title>
        <authorList>
            <person name="Hyun D.-W."/>
            <person name="Bae J.-W."/>
        </authorList>
    </citation>
    <scope>NUCLEOTIDE SEQUENCE [LARGE SCALE GENOMIC DNA]</scope>
    <source>
        <strain evidence="3 4">KACC 16975</strain>
    </source>
</reference>
<feature type="domain" description="CAAX prenyl protease 2/Lysostaphin resistance protein A-like" evidence="2">
    <location>
        <begin position="128"/>
        <end position="214"/>
    </location>
</feature>
<evidence type="ECO:0000259" key="2">
    <source>
        <dbReference type="Pfam" id="PF02517"/>
    </source>
</evidence>
<dbReference type="Pfam" id="PF02517">
    <property type="entry name" value="Rce1-like"/>
    <property type="match status" value="1"/>
</dbReference>
<feature type="transmembrane region" description="Helical" evidence="1">
    <location>
        <begin position="240"/>
        <end position="258"/>
    </location>
</feature>
<dbReference type="KEGG" id="tbv:H9L17_08905"/>
<proteinExistence type="predicted"/>
<dbReference type="Proteomes" id="UP000515977">
    <property type="component" value="Chromosome"/>
</dbReference>
<dbReference type="RefSeq" id="WP_187569118.1">
    <property type="nucleotide sequence ID" value="NZ_CP060711.1"/>
</dbReference>
<dbReference type="GO" id="GO:0004175">
    <property type="term" value="F:endopeptidase activity"/>
    <property type="evidence" value="ECO:0007669"/>
    <property type="project" value="UniProtKB-ARBA"/>
</dbReference>
<feature type="transmembrane region" description="Helical" evidence="1">
    <location>
        <begin position="38"/>
        <end position="55"/>
    </location>
</feature>
<feature type="transmembrane region" description="Helical" evidence="1">
    <location>
        <begin position="67"/>
        <end position="90"/>
    </location>
</feature>
<dbReference type="GO" id="GO:0008237">
    <property type="term" value="F:metallopeptidase activity"/>
    <property type="evidence" value="ECO:0007669"/>
    <property type="project" value="UniProtKB-KW"/>
</dbReference>
<keyword evidence="4" id="KW-1185">Reference proteome</keyword>
<sequence length="270" mass="30551">MRFIDLFSCIAVSMIVVGTAASYIARLFPIDKTISTNGRLVIVYCAMFLFARHVARAAGVSFKAISGAGLNAASILVAAICAALLLMFSYGENFIEVYLAAQHYPDFAHEYWGFHVAPYDLHETFFGFVTIGFAQLIAAPVVEEYLFRGLFLREMTARWGAMRAVIANSLLFAAFHMQKPYFLSTLVFGIVLCVLYIRYRSIWVNALTHAIFNASAFILQYIFNFHWMKSTTDLRELSSWIPEIMMLLISTPALFFMIKNNFRQLNCGRA</sequence>
<dbReference type="AlphaFoldDB" id="A0A7G9QPS7"/>
<evidence type="ECO:0000256" key="1">
    <source>
        <dbReference type="SAM" id="Phobius"/>
    </source>
</evidence>
<keyword evidence="1" id="KW-0812">Transmembrane</keyword>
<accession>A0A7G9QPS7</accession>
<protein>
    <submittedName>
        <fullName evidence="3">CPBP family intramembrane metalloprotease</fullName>
    </submittedName>
</protein>